<dbReference type="PIRSF" id="PIRSF015761">
    <property type="entry name" value="Protein_L"/>
    <property type="match status" value="1"/>
</dbReference>
<proteinExistence type="inferred from homology"/>
<evidence type="ECO:0000256" key="1">
    <source>
        <dbReference type="ARBA" id="ARBA00004377"/>
    </source>
</evidence>
<comment type="caution">
    <text evidence="13">The sequence shown here is derived from an EMBL/GenBank/DDBJ whole genome shotgun (WGS) entry which is preliminary data.</text>
</comment>
<dbReference type="EMBL" id="JPIN01000005">
    <property type="protein sequence ID" value="KFZ29161.1"/>
    <property type="molecule type" value="Genomic_DNA"/>
</dbReference>
<dbReference type="AlphaFoldDB" id="A0A094J996"/>
<keyword evidence="7 10" id="KW-0653">Protein transport</keyword>
<reference evidence="13 14" key="1">
    <citation type="submission" date="2014-06" db="EMBL/GenBank/DDBJ databases">
        <title>Draft genome sequence of Idiomarina sp. MCCC 1A10513.</title>
        <authorList>
            <person name="Du J."/>
            <person name="Lai Q."/>
            <person name="Shao Z."/>
        </authorList>
    </citation>
    <scope>NUCLEOTIDE SEQUENCE [LARGE SCALE GENOMIC DNA]</scope>
    <source>
        <strain evidence="13 14">MCCC 1A10513</strain>
    </source>
</reference>
<comment type="similarity">
    <text evidence="2 10">Belongs to the GSP L family.</text>
</comment>
<evidence type="ECO:0000256" key="2">
    <source>
        <dbReference type="ARBA" id="ARBA00005318"/>
    </source>
</evidence>
<evidence type="ECO:0000256" key="7">
    <source>
        <dbReference type="ARBA" id="ARBA00022927"/>
    </source>
</evidence>
<dbReference type="Gene3D" id="3.30.1360.100">
    <property type="entry name" value="General secretion pathway protein M, EpsM"/>
    <property type="match status" value="1"/>
</dbReference>
<evidence type="ECO:0000259" key="12">
    <source>
        <dbReference type="Pfam" id="PF12693"/>
    </source>
</evidence>
<evidence type="ECO:0000256" key="8">
    <source>
        <dbReference type="ARBA" id="ARBA00022989"/>
    </source>
</evidence>
<dbReference type="Proteomes" id="UP000053718">
    <property type="component" value="Unassembled WGS sequence"/>
</dbReference>
<feature type="domain" description="GspL cytoplasmic actin-ATPase-like" evidence="11">
    <location>
        <begin position="9"/>
        <end position="172"/>
    </location>
</feature>
<evidence type="ECO:0000313" key="13">
    <source>
        <dbReference type="EMBL" id="KFZ29161.1"/>
    </source>
</evidence>
<dbReference type="GO" id="GO:0005886">
    <property type="term" value="C:plasma membrane"/>
    <property type="evidence" value="ECO:0007669"/>
    <property type="project" value="UniProtKB-SubCell"/>
</dbReference>
<evidence type="ECO:0000256" key="3">
    <source>
        <dbReference type="ARBA" id="ARBA00022448"/>
    </source>
</evidence>
<keyword evidence="6" id="KW-0812">Transmembrane</keyword>
<dbReference type="GO" id="GO:0015627">
    <property type="term" value="C:type II protein secretion system complex"/>
    <property type="evidence" value="ECO:0007669"/>
    <property type="project" value="InterPro"/>
</dbReference>
<dbReference type="SUPFAM" id="SSF53067">
    <property type="entry name" value="Actin-like ATPase domain"/>
    <property type="match status" value="1"/>
</dbReference>
<sequence length="382" mass="41955">MEQLHIHLGQPLRWLMWHPAHAEVTASGELAELADLAQLGEKAHRCQVTVWLPGQEVVLTEAKLPAGSARLLPQLIPNALEDELASEIEALHFAWPANAKPAGVEQPIPVAIVSRERMQTWLDALQAAGIECDEMYADYFMLPVTENGAQLQLGNTHIVREAQWRGFSIEQPLPFRLEQTDISAHFELPLLAATQADKALAINLRQGDFRAARKRRQMSGSLPWRPLAVAAAAALVMVFAQQWVTYSKLGGEVDALQAAIESTYRDAFPNTTRIVNVRSQLRQQLETVGAASTAPTTGTANGVQLFAQLEPAFRATPDMQLEWVRYNSGTLSLQMRVSEFEALQQFQQVASNSGLQVNQGQVTNQDGVVTGTIEVRAAQAEG</sequence>
<evidence type="ECO:0000256" key="10">
    <source>
        <dbReference type="PIRNR" id="PIRNR015761"/>
    </source>
</evidence>
<keyword evidence="3 10" id="KW-0813">Transport</keyword>
<feature type="domain" description="GspL periplasmic" evidence="12">
    <location>
        <begin position="220"/>
        <end position="377"/>
    </location>
</feature>
<evidence type="ECO:0000313" key="14">
    <source>
        <dbReference type="Proteomes" id="UP000053718"/>
    </source>
</evidence>
<keyword evidence="4" id="KW-1003">Cell membrane</keyword>
<dbReference type="GO" id="GO:0009276">
    <property type="term" value="C:Gram-negative-bacterium-type cell wall"/>
    <property type="evidence" value="ECO:0007669"/>
    <property type="project" value="InterPro"/>
</dbReference>
<keyword evidence="8" id="KW-1133">Transmembrane helix</keyword>
<dbReference type="Pfam" id="PF05134">
    <property type="entry name" value="T2SSL"/>
    <property type="match status" value="1"/>
</dbReference>
<dbReference type="InterPro" id="IPR043129">
    <property type="entry name" value="ATPase_NBD"/>
</dbReference>
<gene>
    <name evidence="13" type="ORF">IDAT_05665</name>
</gene>
<dbReference type="STRING" id="1517416.IDAT_05665"/>
<keyword evidence="5" id="KW-0997">Cell inner membrane</keyword>
<evidence type="ECO:0000256" key="6">
    <source>
        <dbReference type="ARBA" id="ARBA00022692"/>
    </source>
</evidence>
<protein>
    <recommendedName>
        <fullName evidence="10">Type II secretion system protein L</fullName>
        <shortName evidence="10">T2SS protein L</shortName>
    </recommendedName>
</protein>
<organism evidence="13 14">
    <name type="scientific">Pseudidiomarina atlantica</name>
    <dbReference type="NCBI Taxonomy" id="1517416"/>
    <lineage>
        <taxon>Bacteria</taxon>
        <taxon>Pseudomonadati</taxon>
        <taxon>Pseudomonadota</taxon>
        <taxon>Gammaproteobacteria</taxon>
        <taxon>Alteromonadales</taxon>
        <taxon>Idiomarinaceae</taxon>
        <taxon>Pseudidiomarina</taxon>
    </lineage>
</organism>
<dbReference type="Gene3D" id="3.30.420.380">
    <property type="match status" value="1"/>
</dbReference>
<evidence type="ECO:0000256" key="4">
    <source>
        <dbReference type="ARBA" id="ARBA00022475"/>
    </source>
</evidence>
<dbReference type="Pfam" id="PF12693">
    <property type="entry name" value="GspL_C"/>
    <property type="match status" value="1"/>
</dbReference>
<dbReference type="GO" id="GO:0015628">
    <property type="term" value="P:protein secretion by the type II secretion system"/>
    <property type="evidence" value="ECO:0007669"/>
    <property type="project" value="InterPro"/>
</dbReference>
<accession>A0A094J996</accession>
<dbReference type="eggNOG" id="COG3297">
    <property type="taxonomic scope" value="Bacteria"/>
</dbReference>
<keyword evidence="9" id="KW-0472">Membrane</keyword>
<comment type="subcellular location">
    <subcellularLocation>
        <location evidence="1">Cell inner membrane</location>
        <topology evidence="1">Single-pass membrane protein</topology>
    </subcellularLocation>
</comment>
<dbReference type="InterPro" id="IPR025691">
    <property type="entry name" value="GspL_pp_dom"/>
</dbReference>
<dbReference type="CDD" id="cd24017">
    <property type="entry name" value="ASKHA_T2SSL_N"/>
    <property type="match status" value="1"/>
</dbReference>
<name>A0A094J996_9GAMM</name>
<evidence type="ECO:0000256" key="9">
    <source>
        <dbReference type="ARBA" id="ARBA00023136"/>
    </source>
</evidence>
<dbReference type="NCBIfam" id="TIGR01709">
    <property type="entry name" value="typeII_sec_gspL"/>
    <property type="match status" value="1"/>
</dbReference>
<dbReference type="InterPro" id="IPR024230">
    <property type="entry name" value="GspL_cyto_dom"/>
</dbReference>
<evidence type="ECO:0000256" key="5">
    <source>
        <dbReference type="ARBA" id="ARBA00022519"/>
    </source>
</evidence>
<dbReference type="InterPro" id="IPR007812">
    <property type="entry name" value="T2SS_protein-GspL"/>
</dbReference>
<keyword evidence="14" id="KW-1185">Reference proteome</keyword>
<evidence type="ECO:0000259" key="11">
    <source>
        <dbReference type="Pfam" id="PF05134"/>
    </source>
</evidence>
<comment type="function">
    <text evidence="10">Inner membrane component of the type II secretion system required for the energy-dependent secretion of extracellular factors such as proteases and toxins from the periplasm.</text>
</comment>